<dbReference type="Pfam" id="PF01926">
    <property type="entry name" value="MMR_HSR1"/>
    <property type="match status" value="1"/>
</dbReference>
<evidence type="ECO:0000256" key="6">
    <source>
        <dbReference type="ARBA" id="ARBA00069022"/>
    </source>
</evidence>
<name>A0A1D1V338_RAMVA</name>
<comment type="caution">
    <text evidence="9">The sequence shown here is derived from an EMBL/GenBank/DDBJ whole genome shotgun (WGS) entry which is preliminary data.</text>
</comment>
<sequence>MVTKGFKKKKSKRISSKQIRKVEKKVRAYNKKQKRESGKKGGKASKKDPGIPNSLPFKDEVLAELAERKRKDFEQKKAKKQQRNDNKEKHGKVKTLEGMVSDADRRNTKFDAQEVSVDNSALGGLYDNSLKAYYREVKKVIVAADVVLEVLDARDPMGTRCFQLETSVLESGPNKRLVLVLNKCDLIPKENLLAWLKYLRLEFPTIAFKASTQNQKSHLSHSKVPVHLARPDLIKTSKCFGSNMLMKILGNYCRSKNISSSIRVGVVGLPNVGKSSLINSLKRKQTCNVGSTPGVTKTMQEIHLDKHVTLLDSPGVLFTKGSDDVLSALRNSIKVDTIEDPVKPVDTILRTCSKDQLMIHYKLADFGDTTNFLAKVAVKRGYLKKGGLPDLVKAARVILQDWTGGKISYYTVPPSTKPGNAHISAELVSTMSKEFDIDALEDDEQMMIDELPHTDSDRSSVMDTSVQSNDVDMAESETPEVSNVVVNLEPLDPKGKQDDDEWESDDSTQAVEGNQQWSKVTKKVQKRRRKTKTKSNKIANSMAEKLDSVMSI</sequence>
<dbReference type="FunFam" id="1.10.1580.10:FF:000002">
    <property type="entry name" value="Guanine nucleotide-binding protein-like 3 (nucleolar)-like"/>
    <property type="match status" value="1"/>
</dbReference>
<evidence type="ECO:0000256" key="3">
    <source>
        <dbReference type="ARBA" id="ARBA00023054"/>
    </source>
</evidence>
<dbReference type="InterPro" id="IPR006073">
    <property type="entry name" value="GTP-bd"/>
</dbReference>
<dbReference type="AlphaFoldDB" id="A0A1D1V338"/>
<dbReference type="FunFam" id="3.40.50.300:FF:000493">
    <property type="entry name" value="Guanine nucleotide-binding protein-like 3-like protein"/>
    <property type="match status" value="1"/>
</dbReference>
<dbReference type="InterPro" id="IPR023179">
    <property type="entry name" value="GTP-bd_ortho_bundle_sf"/>
</dbReference>
<dbReference type="OrthoDB" id="444945at2759"/>
<evidence type="ECO:0000256" key="2">
    <source>
        <dbReference type="ARBA" id="ARBA00022741"/>
    </source>
</evidence>
<dbReference type="InterPro" id="IPR050755">
    <property type="entry name" value="TRAFAC_YlqF/YawG_RiboMat"/>
</dbReference>
<dbReference type="PANTHER" id="PTHR11089">
    <property type="entry name" value="GTP-BINDING PROTEIN-RELATED"/>
    <property type="match status" value="1"/>
</dbReference>
<gene>
    <name evidence="9" type="primary">RvY_05152-1</name>
    <name evidence="9" type="synonym">RvY_05152.1</name>
    <name evidence="9" type="ORF">RvY_05152</name>
</gene>
<dbReference type="InterPro" id="IPR027417">
    <property type="entry name" value="P-loop_NTPase"/>
</dbReference>
<keyword evidence="3" id="KW-0175">Coiled coil</keyword>
<accession>A0A1D1V338</accession>
<dbReference type="GO" id="GO:0005730">
    <property type="term" value="C:nucleolus"/>
    <property type="evidence" value="ECO:0007669"/>
    <property type="project" value="TreeGrafter"/>
</dbReference>
<evidence type="ECO:0000256" key="7">
    <source>
        <dbReference type="SAM" id="MobiDB-lite"/>
    </source>
</evidence>
<keyword evidence="5" id="KW-0539">Nucleus</keyword>
<dbReference type="InterPro" id="IPR014813">
    <property type="entry name" value="Gnl3_N_dom"/>
</dbReference>
<organism evidence="9 10">
    <name type="scientific">Ramazzottius varieornatus</name>
    <name type="common">Water bear</name>
    <name type="synonym">Tardigrade</name>
    <dbReference type="NCBI Taxonomy" id="947166"/>
    <lineage>
        <taxon>Eukaryota</taxon>
        <taxon>Metazoa</taxon>
        <taxon>Ecdysozoa</taxon>
        <taxon>Tardigrada</taxon>
        <taxon>Eutardigrada</taxon>
        <taxon>Parachela</taxon>
        <taxon>Hypsibioidea</taxon>
        <taxon>Ramazzottiidae</taxon>
        <taxon>Ramazzottius</taxon>
    </lineage>
</organism>
<dbReference type="EMBL" id="BDGG01000002">
    <property type="protein sequence ID" value="GAU93173.1"/>
    <property type="molecule type" value="Genomic_DNA"/>
</dbReference>
<feature type="compositionally biased region" description="Basic and acidic residues" evidence="7">
    <location>
        <begin position="57"/>
        <end position="88"/>
    </location>
</feature>
<dbReference type="InterPro" id="IPR030378">
    <property type="entry name" value="G_CP_dom"/>
</dbReference>
<evidence type="ECO:0000313" key="10">
    <source>
        <dbReference type="Proteomes" id="UP000186922"/>
    </source>
</evidence>
<dbReference type="STRING" id="947166.A0A1D1V338"/>
<dbReference type="SUPFAM" id="SSF52540">
    <property type="entry name" value="P-loop containing nucleoside triphosphate hydrolases"/>
    <property type="match status" value="1"/>
</dbReference>
<feature type="compositionally biased region" description="Polar residues" evidence="7">
    <location>
        <begin position="507"/>
        <end position="518"/>
    </location>
</feature>
<dbReference type="CDD" id="cd04178">
    <property type="entry name" value="Nucleostemin_like"/>
    <property type="match status" value="1"/>
</dbReference>
<evidence type="ECO:0000259" key="8">
    <source>
        <dbReference type="PROSITE" id="PS51721"/>
    </source>
</evidence>
<dbReference type="Gene3D" id="3.40.50.300">
    <property type="entry name" value="P-loop containing nucleotide triphosphate hydrolases"/>
    <property type="match status" value="1"/>
</dbReference>
<dbReference type="Pfam" id="PF08701">
    <property type="entry name" value="GN3L_Grn1"/>
    <property type="match status" value="1"/>
</dbReference>
<dbReference type="PROSITE" id="PS51721">
    <property type="entry name" value="G_CP"/>
    <property type="match status" value="1"/>
</dbReference>
<feature type="region of interest" description="Disordered" evidence="7">
    <location>
        <begin position="1"/>
        <end position="94"/>
    </location>
</feature>
<keyword evidence="4" id="KW-0342">GTP-binding</keyword>
<feature type="compositionally biased region" description="Basic residues" evidence="7">
    <location>
        <begin position="520"/>
        <end position="535"/>
    </location>
</feature>
<evidence type="ECO:0000313" key="9">
    <source>
        <dbReference type="EMBL" id="GAU93173.1"/>
    </source>
</evidence>
<dbReference type="Proteomes" id="UP000186922">
    <property type="component" value="Unassembled WGS sequence"/>
</dbReference>
<dbReference type="Gene3D" id="1.10.1580.10">
    <property type="match status" value="1"/>
</dbReference>
<evidence type="ECO:0000256" key="4">
    <source>
        <dbReference type="ARBA" id="ARBA00023134"/>
    </source>
</evidence>
<feature type="domain" description="CP-type G" evidence="8">
    <location>
        <begin position="134"/>
        <end position="319"/>
    </location>
</feature>
<dbReference type="PANTHER" id="PTHR11089:SF30">
    <property type="entry name" value="GUANINE NUCLEOTIDE-BINDING PROTEIN-LIKE 3 HOMOLOG"/>
    <property type="match status" value="1"/>
</dbReference>
<evidence type="ECO:0000256" key="1">
    <source>
        <dbReference type="ARBA" id="ARBA00004123"/>
    </source>
</evidence>
<keyword evidence="10" id="KW-1185">Reference proteome</keyword>
<evidence type="ECO:0000256" key="5">
    <source>
        <dbReference type="ARBA" id="ARBA00023242"/>
    </source>
</evidence>
<proteinExistence type="predicted"/>
<reference evidence="9 10" key="1">
    <citation type="journal article" date="2016" name="Nat. Commun.">
        <title>Extremotolerant tardigrade genome and improved radiotolerance of human cultured cells by tardigrade-unique protein.</title>
        <authorList>
            <person name="Hashimoto T."/>
            <person name="Horikawa D.D."/>
            <person name="Saito Y."/>
            <person name="Kuwahara H."/>
            <person name="Kozuka-Hata H."/>
            <person name="Shin-I T."/>
            <person name="Minakuchi Y."/>
            <person name="Ohishi K."/>
            <person name="Motoyama A."/>
            <person name="Aizu T."/>
            <person name="Enomoto A."/>
            <person name="Kondo K."/>
            <person name="Tanaka S."/>
            <person name="Hara Y."/>
            <person name="Koshikawa S."/>
            <person name="Sagara H."/>
            <person name="Miura T."/>
            <person name="Yokobori S."/>
            <person name="Miyagawa K."/>
            <person name="Suzuki Y."/>
            <person name="Kubo T."/>
            <person name="Oyama M."/>
            <person name="Kohara Y."/>
            <person name="Fujiyama A."/>
            <person name="Arakawa K."/>
            <person name="Katayama T."/>
            <person name="Toyoda A."/>
            <person name="Kunieda T."/>
        </authorList>
    </citation>
    <scope>NUCLEOTIDE SEQUENCE [LARGE SCALE GENOMIC DNA]</scope>
    <source>
        <strain evidence="9 10">YOKOZUNA-1</strain>
    </source>
</reference>
<dbReference type="GO" id="GO:0005525">
    <property type="term" value="F:GTP binding"/>
    <property type="evidence" value="ECO:0007669"/>
    <property type="project" value="UniProtKB-KW"/>
</dbReference>
<feature type="region of interest" description="Disordered" evidence="7">
    <location>
        <begin position="490"/>
        <end position="552"/>
    </location>
</feature>
<comment type="subcellular location">
    <subcellularLocation>
        <location evidence="1">Nucleus</location>
    </subcellularLocation>
</comment>
<feature type="compositionally biased region" description="Basic residues" evidence="7">
    <location>
        <begin position="1"/>
        <end position="34"/>
    </location>
</feature>
<keyword evidence="2" id="KW-0547">Nucleotide-binding</keyword>
<protein>
    <recommendedName>
        <fullName evidence="6">Guanine nucleotide-binding protein-like 3 homolog</fullName>
    </recommendedName>
</protein>
<feature type="compositionally biased region" description="Basic and acidic residues" evidence="7">
    <location>
        <begin position="35"/>
        <end position="49"/>
    </location>
</feature>